<dbReference type="EMBL" id="BGPR01136948">
    <property type="protein sequence ID" value="GBN58992.1"/>
    <property type="molecule type" value="Genomic_DNA"/>
</dbReference>
<organism evidence="2 3">
    <name type="scientific">Araneus ventricosus</name>
    <name type="common">Orbweaver spider</name>
    <name type="synonym">Epeira ventricosa</name>
    <dbReference type="NCBI Taxonomy" id="182803"/>
    <lineage>
        <taxon>Eukaryota</taxon>
        <taxon>Metazoa</taxon>
        <taxon>Ecdysozoa</taxon>
        <taxon>Arthropoda</taxon>
        <taxon>Chelicerata</taxon>
        <taxon>Arachnida</taxon>
        <taxon>Araneae</taxon>
        <taxon>Araneomorphae</taxon>
        <taxon>Entelegynae</taxon>
        <taxon>Araneoidea</taxon>
        <taxon>Araneidae</taxon>
        <taxon>Araneus</taxon>
    </lineage>
</organism>
<name>A0A4Y2Q4W9_ARAVE</name>
<protein>
    <submittedName>
        <fullName evidence="2">Uncharacterized protein</fullName>
    </submittedName>
</protein>
<comment type="caution">
    <text evidence="2">The sequence shown here is derived from an EMBL/GenBank/DDBJ whole genome shotgun (WGS) entry which is preliminary data.</text>
</comment>
<dbReference type="Proteomes" id="UP000499080">
    <property type="component" value="Unassembled WGS sequence"/>
</dbReference>
<evidence type="ECO:0000313" key="3">
    <source>
        <dbReference type="Proteomes" id="UP000499080"/>
    </source>
</evidence>
<evidence type="ECO:0000313" key="1">
    <source>
        <dbReference type="EMBL" id="GBN58992.1"/>
    </source>
</evidence>
<gene>
    <name evidence="1" type="ORF">AVEN_34498_1</name>
    <name evidence="2" type="ORF">AVEN_99801_1</name>
</gene>
<evidence type="ECO:0000313" key="2">
    <source>
        <dbReference type="EMBL" id="GBN59215.1"/>
    </source>
</evidence>
<accession>A0A4Y2Q4W9</accession>
<dbReference type="AlphaFoldDB" id="A0A4Y2Q4W9"/>
<reference evidence="2 3" key="1">
    <citation type="journal article" date="2019" name="Sci. Rep.">
        <title>Orb-weaving spider Araneus ventricosus genome elucidates the spidroin gene catalogue.</title>
        <authorList>
            <person name="Kono N."/>
            <person name="Nakamura H."/>
            <person name="Ohtoshi R."/>
            <person name="Moran D.A.P."/>
            <person name="Shinohara A."/>
            <person name="Yoshida Y."/>
            <person name="Fujiwara M."/>
            <person name="Mori M."/>
            <person name="Tomita M."/>
            <person name="Arakawa K."/>
        </authorList>
    </citation>
    <scope>NUCLEOTIDE SEQUENCE [LARGE SCALE GENOMIC DNA]</scope>
</reference>
<proteinExistence type="predicted"/>
<keyword evidence="3" id="KW-1185">Reference proteome</keyword>
<sequence>MQKELVQSQSSSPLFGREEIFTTYIQSCSTNARTEDNGIINWPLKHLHRFVLNTFHTFKEEVAAPHQYYTTNREHWKYSAVCTSFYQMTSCICVENGPVQPLISRCVRYEIGTRFFVEDCPIHLLHMSPAITLQTSPKMVGFVKWDLDKKKHQPIDTKVSPSMLECRHLANVAK</sequence>
<dbReference type="EMBL" id="BGPR01137047">
    <property type="protein sequence ID" value="GBN59215.1"/>
    <property type="molecule type" value="Genomic_DNA"/>
</dbReference>